<evidence type="ECO:0000313" key="10">
    <source>
        <dbReference type="EMBL" id="ACO63612.1"/>
    </source>
</evidence>
<dbReference type="PANTHER" id="PTHR22883:SF445">
    <property type="entry name" value="PALMITOYLTRANSFERASE"/>
    <property type="match status" value="1"/>
</dbReference>
<evidence type="ECO:0000256" key="1">
    <source>
        <dbReference type="ARBA" id="ARBA00004141"/>
    </source>
</evidence>
<evidence type="ECO:0000256" key="6">
    <source>
        <dbReference type="ARBA" id="ARBA00023136"/>
    </source>
</evidence>
<dbReference type="GO" id="GO:0006612">
    <property type="term" value="P:protein targeting to membrane"/>
    <property type="evidence" value="ECO:0007669"/>
    <property type="project" value="TreeGrafter"/>
</dbReference>
<organism evidence="10 11">
    <name type="scientific">Micromonas commoda (strain RCC299 / NOUM17 / CCMP2709)</name>
    <name type="common">Picoplanktonic green alga</name>
    <dbReference type="NCBI Taxonomy" id="296587"/>
    <lineage>
        <taxon>Eukaryota</taxon>
        <taxon>Viridiplantae</taxon>
        <taxon>Chlorophyta</taxon>
        <taxon>Mamiellophyceae</taxon>
        <taxon>Mamiellales</taxon>
        <taxon>Mamiellaceae</taxon>
        <taxon>Micromonas</taxon>
    </lineage>
</organism>
<evidence type="ECO:0000256" key="3">
    <source>
        <dbReference type="ARBA" id="ARBA00022679"/>
    </source>
</evidence>
<dbReference type="RefSeq" id="XP_002502354.1">
    <property type="nucleotide sequence ID" value="XM_002502308.1"/>
</dbReference>
<dbReference type="InterPro" id="IPR039859">
    <property type="entry name" value="PFA4/ZDH16/20/ERF2-like"/>
</dbReference>
<evidence type="ECO:0000259" key="9">
    <source>
        <dbReference type="Pfam" id="PF01529"/>
    </source>
</evidence>
<evidence type="ECO:0000256" key="5">
    <source>
        <dbReference type="ARBA" id="ARBA00022989"/>
    </source>
</evidence>
<protein>
    <recommendedName>
        <fullName evidence="8">S-acyltransferase</fullName>
        <ecNumber evidence="8">2.3.1.225</ecNumber>
    </recommendedName>
    <alternativeName>
        <fullName evidence="8">Palmitoyltransferase</fullName>
    </alternativeName>
</protein>
<evidence type="ECO:0000313" key="11">
    <source>
        <dbReference type="Proteomes" id="UP000002009"/>
    </source>
</evidence>
<comment type="domain">
    <text evidence="8">The DHHC domain is required for palmitoyltransferase activity.</text>
</comment>
<dbReference type="eggNOG" id="KOG1312">
    <property type="taxonomic scope" value="Eukaryota"/>
</dbReference>
<comment type="catalytic activity">
    <reaction evidence="8">
        <text>L-cysteinyl-[protein] + hexadecanoyl-CoA = S-hexadecanoyl-L-cysteinyl-[protein] + CoA</text>
        <dbReference type="Rhea" id="RHEA:36683"/>
        <dbReference type="Rhea" id="RHEA-COMP:10131"/>
        <dbReference type="Rhea" id="RHEA-COMP:11032"/>
        <dbReference type="ChEBI" id="CHEBI:29950"/>
        <dbReference type="ChEBI" id="CHEBI:57287"/>
        <dbReference type="ChEBI" id="CHEBI:57379"/>
        <dbReference type="ChEBI" id="CHEBI:74151"/>
        <dbReference type="EC" id="2.3.1.225"/>
    </reaction>
</comment>
<dbReference type="PROSITE" id="PS50216">
    <property type="entry name" value="DHHC"/>
    <property type="match status" value="1"/>
</dbReference>
<dbReference type="GO" id="GO:0019706">
    <property type="term" value="F:protein-cysteine S-palmitoyltransferase activity"/>
    <property type="evidence" value="ECO:0007669"/>
    <property type="project" value="UniProtKB-EC"/>
</dbReference>
<feature type="transmembrane region" description="Helical" evidence="8">
    <location>
        <begin position="84"/>
        <end position="105"/>
    </location>
</feature>
<keyword evidence="11" id="KW-1185">Reference proteome</keyword>
<dbReference type="AlphaFoldDB" id="C1E5D7"/>
<dbReference type="EC" id="2.3.1.225" evidence="8"/>
<dbReference type="InParanoid" id="C1E5D7"/>
<dbReference type="GO" id="GO:0005794">
    <property type="term" value="C:Golgi apparatus"/>
    <property type="evidence" value="ECO:0007669"/>
    <property type="project" value="TreeGrafter"/>
</dbReference>
<dbReference type="EMBL" id="CP001326">
    <property type="protein sequence ID" value="ACO63612.1"/>
    <property type="molecule type" value="Genomic_DNA"/>
</dbReference>
<feature type="transmembrane region" description="Helical" evidence="8">
    <location>
        <begin position="182"/>
        <end position="205"/>
    </location>
</feature>
<feature type="non-terminal residue" evidence="10">
    <location>
        <position position="278"/>
    </location>
</feature>
<reference evidence="10 11" key="1">
    <citation type="journal article" date="2009" name="Science">
        <title>Green evolution and dynamic adaptations revealed by genomes of the marine picoeukaryotes Micromonas.</title>
        <authorList>
            <person name="Worden A.Z."/>
            <person name="Lee J.H."/>
            <person name="Mock T."/>
            <person name="Rouze P."/>
            <person name="Simmons M.P."/>
            <person name="Aerts A.L."/>
            <person name="Allen A.E."/>
            <person name="Cuvelier M.L."/>
            <person name="Derelle E."/>
            <person name="Everett M.V."/>
            <person name="Foulon E."/>
            <person name="Grimwood J."/>
            <person name="Gundlach H."/>
            <person name="Henrissat B."/>
            <person name="Napoli C."/>
            <person name="McDonald S.M."/>
            <person name="Parker M.S."/>
            <person name="Rombauts S."/>
            <person name="Salamov A."/>
            <person name="Von Dassow P."/>
            <person name="Badger J.H."/>
            <person name="Coutinho P.M."/>
            <person name="Demir E."/>
            <person name="Dubchak I."/>
            <person name="Gentemann C."/>
            <person name="Eikrem W."/>
            <person name="Gready J.E."/>
            <person name="John U."/>
            <person name="Lanier W."/>
            <person name="Lindquist E.A."/>
            <person name="Lucas S."/>
            <person name="Mayer K.F."/>
            <person name="Moreau H."/>
            <person name="Not F."/>
            <person name="Otillar R."/>
            <person name="Panaud O."/>
            <person name="Pangilinan J."/>
            <person name="Paulsen I."/>
            <person name="Piegu B."/>
            <person name="Poliakov A."/>
            <person name="Robbens S."/>
            <person name="Schmutz J."/>
            <person name="Toulza E."/>
            <person name="Wyss T."/>
            <person name="Zelensky A."/>
            <person name="Zhou K."/>
            <person name="Armbrust E.V."/>
            <person name="Bhattacharya D."/>
            <person name="Goodenough U.W."/>
            <person name="Van de Peer Y."/>
            <person name="Grigoriev I.V."/>
        </authorList>
    </citation>
    <scope>NUCLEOTIDE SEQUENCE [LARGE SCALE GENOMIC DNA]</scope>
    <source>
        <strain evidence="11">RCC299 / NOUM17</strain>
    </source>
</reference>
<dbReference type="Proteomes" id="UP000002009">
    <property type="component" value="Chromosome 5"/>
</dbReference>
<dbReference type="InterPro" id="IPR001594">
    <property type="entry name" value="Palmitoyltrfase_DHHC"/>
</dbReference>
<dbReference type="FunCoup" id="C1E5D7">
    <property type="interactions" value="1322"/>
</dbReference>
<dbReference type="Pfam" id="PF01529">
    <property type="entry name" value="DHHC"/>
    <property type="match status" value="1"/>
</dbReference>
<dbReference type="OrthoDB" id="498049at2759"/>
<name>C1E5D7_MICCC</name>
<keyword evidence="5 8" id="KW-1133">Transmembrane helix</keyword>
<gene>
    <name evidence="10" type="ORF">MICPUN_70748</name>
</gene>
<keyword evidence="3 8" id="KW-0808">Transferase</keyword>
<feature type="non-terminal residue" evidence="10">
    <location>
        <position position="1"/>
    </location>
</feature>
<proteinExistence type="inferred from homology"/>
<dbReference type="OMA" id="FFQACKY"/>
<keyword evidence="7 8" id="KW-0012">Acyltransferase</keyword>
<comment type="subcellular location">
    <subcellularLocation>
        <location evidence="1">Membrane</location>
        <topology evidence="1">Multi-pass membrane protein</topology>
    </subcellularLocation>
</comment>
<sequence>GESEMFQGTIVERIHYWTTEGWCVALDWGLRKTLGKEKGERVFGVINHWVCERANPFMQLVYLSLVIGGYYVFVAYGFDLIGLFVHPAHAFVLPTVMTLSLMQWLRVCWSDPGVINASNLEAHYRAHPFDGVLYRPKECPTLGVTVPARSKFCNTTKRRVAKFDHYCGWFNNVIGENNLRHFIVFLAVHVALCAYVAYLSTAVVYGEVARRGLLVAEFNTRRGPRRLTEDWLLLSKFLVYHYAPLVMLDIFLVVLVIALGSFLVYHLHLINKGMTTNE</sequence>
<accession>C1E5D7</accession>
<dbReference type="GeneID" id="8243269"/>
<feature type="domain" description="Palmitoyltransferase DHHC" evidence="9">
    <location>
        <begin position="136"/>
        <end position="278"/>
    </location>
</feature>
<evidence type="ECO:0000256" key="7">
    <source>
        <dbReference type="ARBA" id="ARBA00023315"/>
    </source>
</evidence>
<dbReference type="GO" id="GO:0016020">
    <property type="term" value="C:membrane"/>
    <property type="evidence" value="ECO:0007669"/>
    <property type="project" value="UniProtKB-SubCell"/>
</dbReference>
<feature type="transmembrane region" description="Helical" evidence="8">
    <location>
        <begin position="242"/>
        <end position="265"/>
    </location>
</feature>
<keyword evidence="6 8" id="KW-0472">Membrane</keyword>
<dbReference type="PANTHER" id="PTHR22883">
    <property type="entry name" value="ZINC FINGER DHHC DOMAIN CONTAINING PROTEIN"/>
    <property type="match status" value="1"/>
</dbReference>
<evidence type="ECO:0000256" key="8">
    <source>
        <dbReference type="RuleBase" id="RU079119"/>
    </source>
</evidence>
<evidence type="ECO:0000256" key="4">
    <source>
        <dbReference type="ARBA" id="ARBA00022692"/>
    </source>
</evidence>
<comment type="similarity">
    <text evidence="2 8">Belongs to the DHHC palmitoyltransferase family.</text>
</comment>
<dbReference type="KEGG" id="mis:MICPUN_70748"/>
<feature type="transmembrane region" description="Helical" evidence="8">
    <location>
        <begin position="60"/>
        <end position="78"/>
    </location>
</feature>
<evidence type="ECO:0000256" key="2">
    <source>
        <dbReference type="ARBA" id="ARBA00008574"/>
    </source>
</evidence>
<dbReference type="GO" id="GO:0005783">
    <property type="term" value="C:endoplasmic reticulum"/>
    <property type="evidence" value="ECO:0007669"/>
    <property type="project" value="TreeGrafter"/>
</dbReference>
<keyword evidence="4 8" id="KW-0812">Transmembrane</keyword>